<dbReference type="PANTHER" id="PTHR21716">
    <property type="entry name" value="TRANSMEMBRANE PROTEIN"/>
    <property type="match status" value="1"/>
</dbReference>
<evidence type="ECO:0000256" key="5">
    <source>
        <dbReference type="ARBA" id="ARBA00023136"/>
    </source>
</evidence>
<dbReference type="InterPro" id="IPR002549">
    <property type="entry name" value="AI-2E-like"/>
</dbReference>
<evidence type="ECO:0000256" key="1">
    <source>
        <dbReference type="ARBA" id="ARBA00004141"/>
    </source>
</evidence>
<feature type="transmembrane region" description="Helical" evidence="7">
    <location>
        <begin position="247"/>
        <end position="268"/>
    </location>
</feature>
<gene>
    <name evidence="8" type="ORF">E3O42_00475</name>
</gene>
<evidence type="ECO:0000256" key="3">
    <source>
        <dbReference type="ARBA" id="ARBA00022692"/>
    </source>
</evidence>
<dbReference type="RefSeq" id="WP_134451986.1">
    <property type="nucleotide sequence ID" value="NZ_SOFL01000002.1"/>
</dbReference>
<evidence type="ECO:0000256" key="7">
    <source>
        <dbReference type="SAM" id="Phobius"/>
    </source>
</evidence>
<comment type="similarity">
    <text evidence="2">Belongs to the autoinducer-2 exporter (AI-2E) (TC 2.A.86) family.</text>
</comment>
<feature type="transmembrane region" description="Helical" evidence="7">
    <location>
        <begin position="319"/>
        <end position="339"/>
    </location>
</feature>
<evidence type="ECO:0000313" key="8">
    <source>
        <dbReference type="EMBL" id="TFC06902.1"/>
    </source>
</evidence>
<dbReference type="GO" id="GO:0055085">
    <property type="term" value="P:transmembrane transport"/>
    <property type="evidence" value="ECO:0007669"/>
    <property type="project" value="TreeGrafter"/>
</dbReference>
<dbReference type="OrthoDB" id="9799225at2"/>
<keyword evidence="4 7" id="KW-1133">Transmembrane helix</keyword>
<accession>A0A4R8WG58</accession>
<dbReference type="GO" id="GO:0016020">
    <property type="term" value="C:membrane"/>
    <property type="evidence" value="ECO:0007669"/>
    <property type="project" value="UniProtKB-SubCell"/>
</dbReference>
<dbReference type="AlphaFoldDB" id="A0A4R8WG58"/>
<feature type="transmembrane region" description="Helical" evidence="7">
    <location>
        <begin position="33"/>
        <end position="50"/>
    </location>
</feature>
<evidence type="ECO:0000256" key="2">
    <source>
        <dbReference type="ARBA" id="ARBA00009773"/>
    </source>
</evidence>
<evidence type="ECO:0000256" key="4">
    <source>
        <dbReference type="ARBA" id="ARBA00022989"/>
    </source>
</evidence>
<dbReference type="PANTHER" id="PTHR21716:SF64">
    <property type="entry name" value="AI-2 TRANSPORT PROTEIN TQSA"/>
    <property type="match status" value="1"/>
</dbReference>
<keyword evidence="3 7" id="KW-0812">Transmembrane</keyword>
<feature type="region of interest" description="Disordered" evidence="6">
    <location>
        <begin position="374"/>
        <end position="408"/>
    </location>
</feature>
<dbReference type="Pfam" id="PF01594">
    <property type="entry name" value="AI-2E_transport"/>
    <property type="match status" value="1"/>
</dbReference>
<keyword evidence="9" id="KW-1185">Reference proteome</keyword>
<feature type="compositionally biased region" description="Low complexity" evidence="6">
    <location>
        <begin position="1"/>
        <end position="24"/>
    </location>
</feature>
<keyword evidence="5 7" id="KW-0472">Membrane</keyword>
<feature type="region of interest" description="Disordered" evidence="6">
    <location>
        <begin position="1"/>
        <end position="27"/>
    </location>
</feature>
<organism evidence="8 9">
    <name type="scientific">Cryobacterium adonitolivorans</name>
    <dbReference type="NCBI Taxonomy" id="1259189"/>
    <lineage>
        <taxon>Bacteria</taxon>
        <taxon>Bacillati</taxon>
        <taxon>Actinomycetota</taxon>
        <taxon>Actinomycetes</taxon>
        <taxon>Micrococcales</taxon>
        <taxon>Microbacteriaceae</taxon>
        <taxon>Cryobacterium</taxon>
    </lineage>
</organism>
<comment type="caution">
    <text evidence="8">The sequence shown here is derived from an EMBL/GenBank/DDBJ whole genome shotgun (WGS) entry which is preliminary data.</text>
</comment>
<reference evidence="8 9" key="1">
    <citation type="submission" date="2019-03" db="EMBL/GenBank/DDBJ databases">
        <title>Genomics of glacier-inhabiting Cryobacterium strains.</title>
        <authorList>
            <person name="Liu Q."/>
            <person name="Xin Y.-H."/>
        </authorList>
    </citation>
    <scope>NUCLEOTIDE SEQUENCE [LARGE SCALE GENOMIC DNA]</scope>
    <source>
        <strain evidence="8 9">RHLS22-1</strain>
    </source>
</reference>
<sequence length="408" mass="42239">MAMSTALPGADAPDAPDEPTASAAGRGPAVRRGTTVLVALAAATVTAIGISALRGILAPTLLTLVLVICANPVRTLLLKKGVPGGIATGSVILVVFGFLAGFTYTILIAFAQFVAMLPSYSAEFAAIGEQIAAWLSDLGVAPAEIQSVLASLNPASIAAAVRGALGSVLGITGALVIILTMMILMAADAVYSRTILGQLGTHEPHLVVAVGRYASNVRHYMVVTAALGLVQGALNAVALYLMQVPAALLWGLLAFLCSFIPNIGYFFAIIPPLVFGFLVGGWPTAIAIIVIYGLVNAVIQSVIQPRLVGQAVSLSQTLTFFSVLFWAAIIGPIGAILAIPLTLLAKTVLVDADPAARWWQPALGPTDVTRALARTAAAEAKRERRHRRVAHAKPPTSPDLPTDDVKAD</sequence>
<evidence type="ECO:0000256" key="6">
    <source>
        <dbReference type="SAM" id="MobiDB-lite"/>
    </source>
</evidence>
<comment type="subcellular location">
    <subcellularLocation>
        <location evidence="1">Membrane</location>
        <topology evidence="1">Multi-pass membrane protein</topology>
    </subcellularLocation>
</comment>
<feature type="transmembrane region" description="Helical" evidence="7">
    <location>
        <begin position="220"/>
        <end position="241"/>
    </location>
</feature>
<protein>
    <submittedName>
        <fullName evidence="8">AI-2E family transporter</fullName>
    </submittedName>
</protein>
<dbReference type="EMBL" id="SOFL01000002">
    <property type="protein sequence ID" value="TFC06902.1"/>
    <property type="molecule type" value="Genomic_DNA"/>
</dbReference>
<feature type="transmembrane region" description="Helical" evidence="7">
    <location>
        <begin position="164"/>
        <end position="187"/>
    </location>
</feature>
<feature type="transmembrane region" description="Helical" evidence="7">
    <location>
        <begin position="89"/>
        <end position="114"/>
    </location>
</feature>
<evidence type="ECO:0000313" key="9">
    <source>
        <dbReference type="Proteomes" id="UP000297907"/>
    </source>
</evidence>
<name>A0A4R8WG58_9MICO</name>
<feature type="transmembrane region" description="Helical" evidence="7">
    <location>
        <begin position="275"/>
        <end position="299"/>
    </location>
</feature>
<dbReference type="Proteomes" id="UP000297907">
    <property type="component" value="Unassembled WGS sequence"/>
</dbReference>
<proteinExistence type="inferred from homology"/>